<keyword evidence="1" id="KW-0472">Membrane</keyword>
<evidence type="ECO:0008006" key="4">
    <source>
        <dbReference type="Google" id="ProtNLM"/>
    </source>
</evidence>
<evidence type="ECO:0000313" key="2">
    <source>
        <dbReference type="EMBL" id="KWT85315.1"/>
    </source>
</evidence>
<sequence>MIPSQTRLADIAMVFAIVLAGVKLTYGLERFLDIGLYDESVYLYKGVMLASLGIPPPDSGPLYKAWYWFLSLFIDDNIKLYYLNYRIMSIAPTVLFYCLLRTYRTPIAVSLGITFFYLISMGNLAVWPKPSHFALAMALAMFTIKRHIHSNSTSALFLAVGTLLMSYARPEFFLSYVLFIGFYIAYALVKRHTMVWKKDIKALILVIVLSISLFSLIGVPGSGENNRSWNAFGQHFSLNLSKWERVDKNTWTDWESIVKTPFGSANSVAGAFVNNPAAVIKHVAYNVIGLSNTLFGVFLMHFNIILPTRTGAKFVMEGYMLAALLIGAGIYCRKPLAQNFRKNFSESKIIILFSSFICLPSLISLIIIYPRYHYALIVGVFMAFTAAVVFSPKAAPQDQADKKTLISYALLFVFLTPYSAPNPHFSYSSGNGQLQNVETIKFISALNISKPVNMLEAEGGVSYYLGRNYAWIADWSKDTGFYQFLKDNAINMIVLSDALYRDTRFASDTQWLEFLLNVQNYGFIRVNIPGTMRQLLVHEALVRHSNP</sequence>
<feature type="transmembrane region" description="Helical" evidence="1">
    <location>
        <begin position="404"/>
        <end position="420"/>
    </location>
</feature>
<feature type="transmembrane region" description="Helical" evidence="1">
    <location>
        <begin position="147"/>
        <end position="165"/>
    </location>
</feature>
<feature type="transmembrane region" description="Helical" evidence="1">
    <location>
        <begin position="200"/>
        <end position="219"/>
    </location>
</feature>
<keyword evidence="1" id="KW-1133">Transmembrane helix</keyword>
<protein>
    <recommendedName>
        <fullName evidence="4">Glycosyltransferase RgtA/B/C/D-like domain-containing protein</fullName>
    </recommendedName>
</protein>
<reference evidence="2 3" key="1">
    <citation type="submission" date="2015-11" db="EMBL/GenBank/DDBJ databases">
        <authorList>
            <person name="Lin W."/>
        </authorList>
    </citation>
    <scope>NUCLEOTIDE SEQUENCE [LARGE SCALE GENOMIC DNA]</scope>
    <source>
        <strain evidence="2 3">HCH-1</strain>
    </source>
</reference>
<keyword evidence="1" id="KW-0812">Transmembrane</keyword>
<evidence type="ECO:0000256" key="1">
    <source>
        <dbReference type="SAM" id="Phobius"/>
    </source>
</evidence>
<name>A0ABR5SG52_9BACT</name>
<feature type="transmembrane region" description="Helical" evidence="1">
    <location>
        <begin position="172"/>
        <end position="188"/>
    </location>
</feature>
<gene>
    <name evidence="2" type="ORF">ASN18_1772</name>
</gene>
<feature type="transmembrane region" description="Helical" evidence="1">
    <location>
        <begin position="7"/>
        <end position="26"/>
    </location>
</feature>
<feature type="transmembrane region" description="Helical" evidence="1">
    <location>
        <begin position="107"/>
        <end position="127"/>
    </location>
</feature>
<dbReference type="EMBL" id="LNQR01000063">
    <property type="protein sequence ID" value="KWT85315.1"/>
    <property type="molecule type" value="Genomic_DNA"/>
</dbReference>
<dbReference type="RefSeq" id="WP_157072902.1">
    <property type="nucleotide sequence ID" value="NZ_LNQR01000063.1"/>
</dbReference>
<proteinExistence type="predicted"/>
<dbReference type="Proteomes" id="UP000060487">
    <property type="component" value="Unassembled WGS sequence"/>
</dbReference>
<comment type="caution">
    <text evidence="2">The sequence shown here is derived from an EMBL/GenBank/DDBJ whole genome shotgun (WGS) entry which is preliminary data.</text>
</comment>
<feature type="transmembrane region" description="Helical" evidence="1">
    <location>
        <begin position="374"/>
        <end position="392"/>
    </location>
</feature>
<evidence type="ECO:0000313" key="3">
    <source>
        <dbReference type="Proteomes" id="UP000060487"/>
    </source>
</evidence>
<feature type="transmembrane region" description="Helical" evidence="1">
    <location>
        <begin position="283"/>
        <end position="306"/>
    </location>
</feature>
<feature type="transmembrane region" description="Helical" evidence="1">
    <location>
        <begin position="318"/>
        <end position="337"/>
    </location>
</feature>
<organism evidence="2 3">
    <name type="scientific">Candidatus Magnetominusculus xianensis</name>
    <dbReference type="NCBI Taxonomy" id="1748249"/>
    <lineage>
        <taxon>Bacteria</taxon>
        <taxon>Pseudomonadati</taxon>
        <taxon>Nitrospirota</taxon>
        <taxon>Nitrospiria</taxon>
        <taxon>Nitrospirales</taxon>
        <taxon>Nitrospiraceae</taxon>
        <taxon>Candidatus Magnetominusculus</taxon>
    </lineage>
</organism>
<keyword evidence="3" id="KW-1185">Reference proteome</keyword>
<feature type="transmembrane region" description="Helical" evidence="1">
    <location>
        <begin position="349"/>
        <end position="368"/>
    </location>
</feature>
<feature type="transmembrane region" description="Helical" evidence="1">
    <location>
        <begin position="80"/>
        <end position="100"/>
    </location>
</feature>
<accession>A0ABR5SG52</accession>